<feature type="region of interest" description="Disordered" evidence="1">
    <location>
        <begin position="92"/>
        <end position="111"/>
    </location>
</feature>
<evidence type="ECO:0000256" key="1">
    <source>
        <dbReference type="SAM" id="MobiDB-lite"/>
    </source>
</evidence>
<protein>
    <submittedName>
        <fullName evidence="3">Uncharacterized protein</fullName>
    </submittedName>
</protein>
<sequence>MVHRGVWAGLVAIAFGTGGIAVGVELPQRKGIEEAEALATQAEKLETLSDLNSLTTASDSLKAAINRDDDDDDNFHRRKTLRIRPNITINYHTETKTETKTETNNPPVPRKSLVLVVL</sequence>
<gene>
    <name evidence="3" type="ORF">ABWT76_002284</name>
</gene>
<keyword evidence="2" id="KW-0472">Membrane</keyword>
<dbReference type="AlphaFoldDB" id="A0AAU8JJB7"/>
<evidence type="ECO:0000256" key="2">
    <source>
        <dbReference type="SAM" id="Phobius"/>
    </source>
</evidence>
<dbReference type="RefSeq" id="WP_054468642.1">
    <property type="nucleotide sequence ID" value="NZ_CP159837.1"/>
</dbReference>
<name>A0AAU8JJB7_9CYAN</name>
<keyword evidence="2" id="KW-0812">Transmembrane</keyword>
<dbReference type="EMBL" id="CP159837">
    <property type="protein sequence ID" value="XCM39362.1"/>
    <property type="molecule type" value="Genomic_DNA"/>
</dbReference>
<organism evidence="3">
    <name type="scientific">Planktothricoides raciborskii GIHE-MW2</name>
    <dbReference type="NCBI Taxonomy" id="2792601"/>
    <lineage>
        <taxon>Bacteria</taxon>
        <taxon>Bacillati</taxon>
        <taxon>Cyanobacteriota</taxon>
        <taxon>Cyanophyceae</taxon>
        <taxon>Oscillatoriophycideae</taxon>
        <taxon>Oscillatoriales</taxon>
        <taxon>Oscillatoriaceae</taxon>
        <taxon>Planktothricoides</taxon>
    </lineage>
</organism>
<accession>A0AAU8JJB7</accession>
<evidence type="ECO:0000313" key="3">
    <source>
        <dbReference type="EMBL" id="XCM39362.1"/>
    </source>
</evidence>
<feature type="transmembrane region" description="Helical" evidence="2">
    <location>
        <begin position="6"/>
        <end position="24"/>
    </location>
</feature>
<keyword evidence="2" id="KW-1133">Transmembrane helix</keyword>
<reference evidence="3" key="1">
    <citation type="submission" date="2024-07" db="EMBL/GenBank/DDBJ databases">
        <authorList>
            <person name="Kim Y.J."/>
            <person name="Jeong J.Y."/>
        </authorList>
    </citation>
    <scope>NUCLEOTIDE SEQUENCE</scope>
    <source>
        <strain evidence="3">GIHE-MW2</strain>
    </source>
</reference>
<proteinExistence type="predicted"/>